<keyword evidence="4" id="KW-1185">Reference proteome</keyword>
<feature type="compositionally biased region" description="Polar residues" evidence="1">
    <location>
        <begin position="22"/>
        <end position="42"/>
    </location>
</feature>
<feature type="region of interest" description="Disordered" evidence="1">
    <location>
        <begin position="392"/>
        <end position="456"/>
    </location>
</feature>
<feature type="region of interest" description="Disordered" evidence="1">
    <location>
        <begin position="198"/>
        <end position="225"/>
    </location>
</feature>
<keyword evidence="2" id="KW-1133">Transmembrane helix</keyword>
<feature type="transmembrane region" description="Helical" evidence="2">
    <location>
        <begin position="231"/>
        <end position="255"/>
    </location>
</feature>
<feature type="compositionally biased region" description="Polar residues" evidence="1">
    <location>
        <begin position="446"/>
        <end position="456"/>
    </location>
</feature>
<sequence>MALSSSKGTTLSGVERRGRTLLATSTALVLWPSTTRASVFSHRQNEDDEDEDDEDGDDGEDEDEDDEDKNPSTKSAPRGRPDIQGANNRAKELKQKQEQKQSTTALGDVPSGVGQTTRTSGTNHQTVVQTLMNISKIGRPTEAPEIPTPILASTSTISLELPTFTSGGSFTTLTPTPKTKPISSASLLNPDISSGTLPAAEISPSLSTGTLAPETGMAGSENDGGTSNRTLVITLSTVLSVVGFLLIVGGALLFWRNRKRRIPLFSRGITPIDDDEIETWKTGRTGAEKHAILPTHQGEVTTTPTSAEPSPATKGKKPPSVIVYTNNPSRVSGEGSPRSLRSMHSSHFRNQSIDVPQTPVLAKAPNARPGLCDEALPGADPFVAPLRRQPSRLAKMPPTPGSRHIRSRSSRSSVRSFGYAIGGSTPPDSNREWLSGYHTDGGVGSTPRTSADHFNSSPYTQYRIYSSNSIPPRLSLGDEMLGGLSPPPVVLRNDIGRAIG</sequence>
<feature type="compositionally biased region" description="Polar residues" evidence="1">
    <location>
        <begin position="113"/>
        <end position="124"/>
    </location>
</feature>
<keyword evidence="2" id="KW-0472">Membrane</keyword>
<evidence type="ECO:0000256" key="2">
    <source>
        <dbReference type="SAM" id="Phobius"/>
    </source>
</evidence>
<proteinExistence type="predicted"/>
<dbReference type="EMBL" id="JAKWBI020000155">
    <property type="protein sequence ID" value="KAJ2901356.1"/>
    <property type="molecule type" value="Genomic_DNA"/>
</dbReference>
<comment type="caution">
    <text evidence="3">The sequence shown here is derived from an EMBL/GenBank/DDBJ whole genome shotgun (WGS) entry which is preliminary data.</text>
</comment>
<evidence type="ECO:0000313" key="3">
    <source>
        <dbReference type="EMBL" id="KAJ2901356.1"/>
    </source>
</evidence>
<feature type="compositionally biased region" description="Polar residues" evidence="1">
    <location>
        <begin position="1"/>
        <end position="12"/>
    </location>
</feature>
<organism evidence="3 4">
    <name type="scientific">Zalerion maritima</name>
    <dbReference type="NCBI Taxonomy" id="339359"/>
    <lineage>
        <taxon>Eukaryota</taxon>
        <taxon>Fungi</taxon>
        <taxon>Dikarya</taxon>
        <taxon>Ascomycota</taxon>
        <taxon>Pezizomycotina</taxon>
        <taxon>Sordariomycetes</taxon>
        <taxon>Lulworthiomycetidae</taxon>
        <taxon>Lulworthiales</taxon>
        <taxon>Lulworthiaceae</taxon>
        <taxon>Zalerion</taxon>
    </lineage>
</organism>
<feature type="region of interest" description="Disordered" evidence="1">
    <location>
        <begin position="1"/>
        <end position="124"/>
    </location>
</feature>
<evidence type="ECO:0000256" key="1">
    <source>
        <dbReference type="SAM" id="MobiDB-lite"/>
    </source>
</evidence>
<feature type="compositionally biased region" description="Acidic residues" evidence="1">
    <location>
        <begin position="46"/>
        <end position="68"/>
    </location>
</feature>
<accession>A0AAD5RX46</accession>
<name>A0AAD5RX46_9PEZI</name>
<keyword evidence="2" id="KW-0812">Transmembrane</keyword>
<evidence type="ECO:0000313" key="4">
    <source>
        <dbReference type="Proteomes" id="UP001201980"/>
    </source>
</evidence>
<reference evidence="3" key="1">
    <citation type="submission" date="2022-07" db="EMBL/GenBank/DDBJ databases">
        <title>Draft genome sequence of Zalerion maritima ATCC 34329, a (micro)plastics degrading marine fungus.</title>
        <authorList>
            <person name="Paco A."/>
            <person name="Goncalves M.F.M."/>
            <person name="Rocha-Santos T.A.P."/>
            <person name="Alves A."/>
        </authorList>
    </citation>
    <scope>NUCLEOTIDE SEQUENCE</scope>
    <source>
        <strain evidence="3">ATCC 34329</strain>
    </source>
</reference>
<gene>
    <name evidence="3" type="ORF">MKZ38_001910</name>
</gene>
<dbReference type="AlphaFoldDB" id="A0AAD5RX46"/>
<feature type="compositionally biased region" description="Basic and acidic residues" evidence="1">
    <location>
        <begin position="89"/>
        <end position="99"/>
    </location>
</feature>
<protein>
    <submittedName>
        <fullName evidence="3">Uncharacterized protein</fullName>
    </submittedName>
</protein>
<dbReference type="Proteomes" id="UP001201980">
    <property type="component" value="Unassembled WGS sequence"/>
</dbReference>
<feature type="region of interest" description="Disordered" evidence="1">
    <location>
        <begin position="299"/>
        <end position="342"/>
    </location>
</feature>
<feature type="compositionally biased region" description="Low complexity" evidence="1">
    <location>
        <begin position="301"/>
        <end position="313"/>
    </location>
</feature>